<keyword evidence="4" id="KW-1185">Reference proteome</keyword>
<proteinExistence type="predicted"/>
<protein>
    <submittedName>
        <fullName evidence="3">Uncharacterized protein</fullName>
    </submittedName>
</protein>
<feature type="region of interest" description="Disordered" evidence="2">
    <location>
        <begin position="95"/>
        <end position="114"/>
    </location>
</feature>
<reference evidence="4" key="1">
    <citation type="submission" date="2019-05" db="EMBL/GenBank/DDBJ databases">
        <title>Complete Genome Sequence and Methylation Pattern of the Halophilic Archaeon Natrinema pallidum BOL6-1.</title>
        <authorList>
            <person name="DasSarma P."/>
            <person name="DasSarma B.P."/>
            <person name="DasSarma S.L."/>
            <person name="Martinez F.L."/>
            <person name="Guzman D."/>
            <person name="Roberts R.J."/>
            <person name="DasSarma S."/>
        </authorList>
    </citation>
    <scope>NUCLEOTIDE SEQUENCE [LARGE SCALE GENOMIC DNA]</scope>
    <source>
        <strain evidence="4">BOL6-1</strain>
    </source>
</reference>
<dbReference type="AlphaFoldDB" id="A0A4P9TIZ0"/>
<sequence>MSSTQSLPTVVRALEDKAKEHKQAENTQFHVSVARHNISEVNGELDDLVESLEDLRYYKTVLEQAFDGSAPTMTSSAVQAAEKAVKTTQDDLLENVQSGEVGDDEADLDSDEDQSDLEVQLTSEVQKQIQQIQSAKRQVDNVRETIEGELETEQDEWNEKVNAAEELQKILGGQNGDFSRTLNHMHKLLNRKLMKPTGTGSAFVSKWENAVSNWEEHQSLQSFEDFQEKHDLSDSTVEDVKTLSKSQQLTLADVSLDSLEEMKRVDELESAVELSL</sequence>
<organism evidence="3 4">
    <name type="scientific">Natrinema pallidum</name>
    <dbReference type="NCBI Taxonomy" id="69527"/>
    <lineage>
        <taxon>Archaea</taxon>
        <taxon>Methanobacteriati</taxon>
        <taxon>Methanobacteriota</taxon>
        <taxon>Stenosarchaea group</taxon>
        <taxon>Halobacteria</taxon>
        <taxon>Halobacteriales</taxon>
        <taxon>Natrialbaceae</taxon>
        <taxon>Natrinema</taxon>
    </lineage>
</organism>
<evidence type="ECO:0000256" key="1">
    <source>
        <dbReference type="SAM" id="Coils"/>
    </source>
</evidence>
<keyword evidence="1" id="KW-0175">Coiled coil</keyword>
<dbReference type="Proteomes" id="UP000307562">
    <property type="component" value="Chromosome"/>
</dbReference>
<evidence type="ECO:0000313" key="3">
    <source>
        <dbReference type="EMBL" id="QCW03962.1"/>
    </source>
</evidence>
<name>A0A4P9TIZ0_9EURY</name>
<dbReference type="RefSeq" id="WP_138654298.1">
    <property type="nucleotide sequence ID" value="NZ_CP040637.1"/>
</dbReference>
<feature type="coiled-coil region" evidence="1">
    <location>
        <begin position="118"/>
        <end position="167"/>
    </location>
</feature>
<evidence type="ECO:0000313" key="4">
    <source>
        <dbReference type="Proteomes" id="UP000307562"/>
    </source>
</evidence>
<feature type="compositionally biased region" description="Acidic residues" evidence="2">
    <location>
        <begin position="101"/>
        <end position="114"/>
    </location>
</feature>
<accession>A0A4P9TIZ0</accession>
<dbReference type="KEGG" id="npl:FGF80_12255"/>
<gene>
    <name evidence="3" type="ORF">FGF80_12255</name>
</gene>
<dbReference type="EMBL" id="CP040637">
    <property type="protein sequence ID" value="QCW03962.1"/>
    <property type="molecule type" value="Genomic_DNA"/>
</dbReference>
<evidence type="ECO:0000256" key="2">
    <source>
        <dbReference type="SAM" id="MobiDB-lite"/>
    </source>
</evidence>
<dbReference type="GeneID" id="96156779"/>